<evidence type="ECO:0000313" key="3">
    <source>
        <dbReference type="Proteomes" id="UP000315343"/>
    </source>
</evidence>
<dbReference type="Proteomes" id="UP000315343">
    <property type="component" value="Unassembled WGS sequence"/>
</dbReference>
<organism evidence="2 3">
    <name type="scientific">Sedimentibacter saalensis</name>
    <dbReference type="NCBI Taxonomy" id="130788"/>
    <lineage>
        <taxon>Bacteria</taxon>
        <taxon>Bacillati</taxon>
        <taxon>Bacillota</taxon>
        <taxon>Tissierellia</taxon>
        <taxon>Sedimentibacter</taxon>
    </lineage>
</organism>
<proteinExistence type="predicted"/>
<dbReference type="OrthoDB" id="9785671at2"/>
<protein>
    <submittedName>
        <fullName evidence="2">Uncharacterized protein (DUF362 family)</fullName>
    </submittedName>
</protein>
<evidence type="ECO:0000313" key="2">
    <source>
        <dbReference type="EMBL" id="TWH79403.1"/>
    </source>
</evidence>
<dbReference type="EMBL" id="VLKH01000006">
    <property type="protein sequence ID" value="TWH79403.1"/>
    <property type="molecule type" value="Genomic_DNA"/>
</dbReference>
<dbReference type="AlphaFoldDB" id="A0A562J8L5"/>
<accession>A0A562J8L5</accession>
<reference evidence="2 3" key="1">
    <citation type="submission" date="2019-07" db="EMBL/GenBank/DDBJ databases">
        <title>Genomic Encyclopedia of Type Strains, Phase I: the one thousand microbial genomes (KMG-I) project.</title>
        <authorList>
            <person name="Kyrpides N."/>
        </authorList>
    </citation>
    <scope>NUCLEOTIDE SEQUENCE [LARGE SCALE GENOMIC DNA]</scope>
    <source>
        <strain evidence="2 3">DSM 13558</strain>
    </source>
</reference>
<keyword evidence="3" id="KW-1185">Reference proteome</keyword>
<comment type="caution">
    <text evidence="2">The sequence shown here is derived from an EMBL/GenBank/DDBJ whole genome shotgun (WGS) entry which is preliminary data.</text>
</comment>
<dbReference type="InterPro" id="IPR007160">
    <property type="entry name" value="DUF362"/>
</dbReference>
<dbReference type="RefSeq" id="WP_145083768.1">
    <property type="nucleotide sequence ID" value="NZ_VLKH01000006.1"/>
</dbReference>
<sequence length="386" mass="42114">MKQLVSIKHGYEPAKMAYDAIKRVFVDDAKGKKVLLKPNAGRKGKANTALCTSPEVIRGVIRFFKDQDAGEILVGDGALWGVDVHEAMEMAGITNVCIEENVDFVNLDDYPPVTKEIENGIMVDKLRFSSLPFQMDFVVSIPVIKTHMYTGATLGIKNMKGCLYRMEKTILHRIDKPNPQPEKGKCLDIGIGDMSTVLLPNYVVLDGTTCMEGFGPAVGNTINLDLVVASKDPTAADYVGMSLMGMEPASVSHVNIVQERCGTSSYEEIVAEPDDYLKYAKKFQTADMTRLSNLYPYIDVIEKGTCSACSATIMAFIKNHGSKFDDNNRLVLATGKDLEAEDLLKECLVLVGNCAGQSGNGLPFCKGCPPVGSGILKFIEDQKNND</sequence>
<evidence type="ECO:0000259" key="1">
    <source>
        <dbReference type="Pfam" id="PF04015"/>
    </source>
</evidence>
<gene>
    <name evidence="2" type="ORF">LY60_02381</name>
</gene>
<name>A0A562J8L5_9FIRM</name>
<feature type="domain" description="DUF362" evidence="1">
    <location>
        <begin position="34"/>
        <end position="241"/>
    </location>
</feature>
<dbReference type="Pfam" id="PF04015">
    <property type="entry name" value="DUF362"/>
    <property type="match status" value="1"/>
</dbReference>